<dbReference type="Pfam" id="PF19451">
    <property type="entry name" value="DUF5989"/>
    <property type="match status" value="1"/>
</dbReference>
<feature type="transmembrane region" description="Helical" evidence="1">
    <location>
        <begin position="26"/>
        <end position="46"/>
    </location>
</feature>
<reference evidence="2" key="1">
    <citation type="submission" date="2020-07" db="EMBL/GenBank/DDBJ databases">
        <title>Huge and variable diversity of episymbiotic CPR bacteria and DPANN archaea in groundwater ecosystems.</title>
        <authorList>
            <person name="He C.Y."/>
            <person name="Keren R."/>
            <person name="Whittaker M."/>
            <person name="Farag I.F."/>
            <person name="Doudna J."/>
            <person name="Cate J.H.D."/>
            <person name="Banfield J.F."/>
        </authorList>
    </citation>
    <scope>NUCLEOTIDE SEQUENCE</scope>
    <source>
        <strain evidence="2">NC_groundwater_717_Ag_S-0.2um_59_8</strain>
    </source>
</reference>
<organism evidence="2 3">
    <name type="scientific">Tectimicrobiota bacterium</name>
    <dbReference type="NCBI Taxonomy" id="2528274"/>
    <lineage>
        <taxon>Bacteria</taxon>
        <taxon>Pseudomonadati</taxon>
        <taxon>Nitrospinota/Tectimicrobiota group</taxon>
        <taxon>Candidatus Tectimicrobiota</taxon>
    </lineage>
</organism>
<dbReference type="EMBL" id="JACPSX010000073">
    <property type="protein sequence ID" value="MBI3014263.1"/>
    <property type="molecule type" value="Genomic_DNA"/>
</dbReference>
<accession>A0A932GN84</accession>
<keyword evidence="1" id="KW-0472">Membrane</keyword>
<evidence type="ECO:0000313" key="3">
    <source>
        <dbReference type="Proteomes" id="UP000741360"/>
    </source>
</evidence>
<dbReference type="AlphaFoldDB" id="A0A932GN84"/>
<evidence type="ECO:0000313" key="2">
    <source>
        <dbReference type="EMBL" id="MBI3014263.1"/>
    </source>
</evidence>
<keyword evidence="1" id="KW-0812">Transmembrane</keyword>
<gene>
    <name evidence="2" type="ORF">HYY65_04160</name>
</gene>
<dbReference type="InterPro" id="IPR046031">
    <property type="entry name" value="DUF5989"/>
</dbReference>
<keyword evidence="1" id="KW-1133">Transmembrane helix</keyword>
<name>A0A932GN84_UNCTE</name>
<proteinExistence type="predicted"/>
<protein>
    <submittedName>
        <fullName evidence="2">Uncharacterized protein</fullName>
    </submittedName>
</protein>
<evidence type="ECO:0000256" key="1">
    <source>
        <dbReference type="SAM" id="Phobius"/>
    </source>
</evidence>
<sequence>MRWVESLASRVGIGSELLQFFLQHKWWWLTPMILVLLLFGALIIFAQSSAIAPFIYTLF</sequence>
<dbReference type="Proteomes" id="UP000741360">
    <property type="component" value="Unassembled WGS sequence"/>
</dbReference>
<comment type="caution">
    <text evidence="2">The sequence shown here is derived from an EMBL/GenBank/DDBJ whole genome shotgun (WGS) entry which is preliminary data.</text>
</comment>